<gene>
    <name evidence="1" type="ORF">CSHISOI_01140</name>
</gene>
<proteinExistence type="predicted"/>
<evidence type="ECO:0000313" key="2">
    <source>
        <dbReference type="Proteomes" id="UP000326340"/>
    </source>
</evidence>
<reference evidence="1 2" key="1">
    <citation type="journal article" date="2019" name="Sci. Rep.">
        <title>Colletotrichum shisoi sp. nov., an anthracnose pathogen of Perilla frutescens in Japan: molecular phylogenetic, morphological and genomic evidence.</title>
        <authorList>
            <person name="Gan P."/>
            <person name="Tsushima A."/>
            <person name="Hiroyama R."/>
            <person name="Narusaka M."/>
            <person name="Takano Y."/>
            <person name="Narusaka Y."/>
            <person name="Kawaradani M."/>
            <person name="Damm U."/>
            <person name="Shirasu K."/>
        </authorList>
    </citation>
    <scope>NUCLEOTIDE SEQUENCE [LARGE SCALE GENOMIC DNA]</scope>
    <source>
        <strain evidence="1 2">PG-2018a</strain>
    </source>
</reference>
<comment type="caution">
    <text evidence="1">The sequence shown here is derived from an EMBL/GenBank/DDBJ whole genome shotgun (WGS) entry which is preliminary data.</text>
</comment>
<dbReference type="AlphaFoldDB" id="A0A5Q4C4P3"/>
<dbReference type="Proteomes" id="UP000326340">
    <property type="component" value="Unassembled WGS sequence"/>
</dbReference>
<sequence length="69" mass="7500">MILLVHTHASSIYSHATCPMQAGTGIGLRKAANDPVPLWAANTLRIHVTKVEQETPLKLWSKSPSSLHS</sequence>
<name>A0A5Q4C4P3_9PEZI</name>
<dbReference type="EMBL" id="PUHP01000043">
    <property type="protein sequence ID" value="TQN74312.1"/>
    <property type="molecule type" value="Genomic_DNA"/>
</dbReference>
<keyword evidence="2" id="KW-1185">Reference proteome</keyword>
<protein>
    <submittedName>
        <fullName evidence="1">Uncharacterized protein</fullName>
    </submittedName>
</protein>
<evidence type="ECO:0000313" key="1">
    <source>
        <dbReference type="EMBL" id="TQN74312.1"/>
    </source>
</evidence>
<accession>A0A5Q4C4P3</accession>
<organism evidence="1 2">
    <name type="scientific">Colletotrichum shisoi</name>
    <dbReference type="NCBI Taxonomy" id="2078593"/>
    <lineage>
        <taxon>Eukaryota</taxon>
        <taxon>Fungi</taxon>
        <taxon>Dikarya</taxon>
        <taxon>Ascomycota</taxon>
        <taxon>Pezizomycotina</taxon>
        <taxon>Sordariomycetes</taxon>
        <taxon>Hypocreomycetidae</taxon>
        <taxon>Glomerellales</taxon>
        <taxon>Glomerellaceae</taxon>
        <taxon>Colletotrichum</taxon>
        <taxon>Colletotrichum destructivum species complex</taxon>
    </lineage>
</organism>